<comment type="subunit">
    <text evidence="5 6">The basal body constitutes a major portion of the flagellar organelle and consists of four rings (L,P,S, and M) mounted on a central rod. The rod consists of about 26 subunits of FlgG in the distal portion, and FlgB, FlgC and FlgF are thought to build up the proximal portion of the rod with about 6 subunits each.</text>
</comment>
<dbReference type="Proteomes" id="UP000672657">
    <property type="component" value="Unassembled WGS sequence"/>
</dbReference>
<dbReference type="Pfam" id="PF06429">
    <property type="entry name" value="Flg_bbr_C"/>
    <property type="match status" value="1"/>
</dbReference>
<dbReference type="PROSITE" id="PS00588">
    <property type="entry name" value="FLAGELLA_BB_ROD"/>
    <property type="match status" value="1"/>
</dbReference>
<comment type="similarity">
    <text evidence="2">Belongs to the flagella basal body rod proteins family.</text>
</comment>
<evidence type="ECO:0000256" key="6">
    <source>
        <dbReference type="RuleBase" id="RU362062"/>
    </source>
</evidence>
<comment type="caution">
    <text evidence="10">The sequence shown here is derived from an EMBL/GenBank/DDBJ whole genome shotgun (WGS) entry which is preliminary data.</text>
</comment>
<evidence type="ECO:0000259" key="9">
    <source>
        <dbReference type="Pfam" id="PF06429"/>
    </source>
</evidence>
<dbReference type="NCBIfam" id="TIGR01395">
    <property type="entry name" value="FlgC"/>
    <property type="match status" value="1"/>
</dbReference>
<evidence type="ECO:0000259" key="8">
    <source>
        <dbReference type="Pfam" id="PF00460"/>
    </source>
</evidence>
<evidence type="ECO:0000256" key="3">
    <source>
        <dbReference type="ARBA" id="ARBA00017941"/>
    </source>
</evidence>
<dbReference type="PANTHER" id="PTHR30435:SF2">
    <property type="entry name" value="FLAGELLAR BASAL-BODY ROD PROTEIN FLGC"/>
    <property type="match status" value="1"/>
</dbReference>
<protein>
    <recommendedName>
        <fullName evidence="3 6">Flagellar basal-body rod protein FlgC</fullName>
    </recommendedName>
</protein>
<dbReference type="InterPro" id="IPR010930">
    <property type="entry name" value="Flg_bb/hook_C_dom"/>
</dbReference>
<evidence type="ECO:0000313" key="10">
    <source>
        <dbReference type="EMBL" id="CAG2157455.1"/>
    </source>
</evidence>
<evidence type="ECO:0000256" key="1">
    <source>
        <dbReference type="ARBA" id="ARBA00004117"/>
    </source>
</evidence>
<evidence type="ECO:0000256" key="5">
    <source>
        <dbReference type="ARBA" id="ARBA00025933"/>
    </source>
</evidence>
<gene>
    <name evidence="10" type="primary">flgC</name>
    <name evidence="10" type="ORF">LMG26411_05569</name>
</gene>
<feature type="compositionally biased region" description="Low complexity" evidence="7">
    <location>
        <begin position="56"/>
        <end position="68"/>
    </location>
</feature>
<evidence type="ECO:0000313" key="11">
    <source>
        <dbReference type="Proteomes" id="UP000672657"/>
    </source>
</evidence>
<keyword evidence="4 6" id="KW-0975">Bacterial flagellum</keyword>
<sequence>MPAMNIFDVAGSAMAAQSQRMNVTASNLANADSVVSPDGQAYRAKQVIFGMAPTPGQSDVGGVQVQGVTEDPSPPRMVHNPTHPMANAEGYVVMPNVNPVEEMVNMISASRSYQANVEVLNSAKNMMLKTLTIGQ</sequence>
<organism evidence="10 11">
    <name type="scientific">Cupriavidus numazuensis</name>
    <dbReference type="NCBI Taxonomy" id="221992"/>
    <lineage>
        <taxon>Bacteria</taxon>
        <taxon>Pseudomonadati</taxon>
        <taxon>Pseudomonadota</taxon>
        <taxon>Betaproteobacteria</taxon>
        <taxon>Burkholderiales</taxon>
        <taxon>Burkholderiaceae</taxon>
        <taxon>Cupriavidus</taxon>
    </lineage>
</organism>
<proteinExistence type="inferred from homology"/>
<keyword evidence="10" id="KW-0282">Flagellum</keyword>
<evidence type="ECO:0000256" key="7">
    <source>
        <dbReference type="SAM" id="MobiDB-lite"/>
    </source>
</evidence>
<name>A0ABM8TPN0_9BURK</name>
<feature type="domain" description="Flagellar basal-body/hook protein C-terminal" evidence="9">
    <location>
        <begin position="89"/>
        <end position="132"/>
    </location>
</feature>
<dbReference type="InterPro" id="IPR001444">
    <property type="entry name" value="Flag_bb_rod_N"/>
</dbReference>
<evidence type="ECO:0000256" key="2">
    <source>
        <dbReference type="ARBA" id="ARBA00009677"/>
    </source>
</evidence>
<dbReference type="InterPro" id="IPR006299">
    <property type="entry name" value="FlgC"/>
</dbReference>
<dbReference type="Pfam" id="PF00460">
    <property type="entry name" value="Flg_bb_rod"/>
    <property type="match status" value="1"/>
</dbReference>
<accession>A0ABM8TPN0</accession>
<keyword evidence="10" id="KW-0969">Cilium</keyword>
<dbReference type="InterPro" id="IPR019776">
    <property type="entry name" value="Flagellar_basal_body_rod_CS"/>
</dbReference>
<feature type="domain" description="Flagellar basal body rod protein N-terminal" evidence="8">
    <location>
        <begin position="8"/>
        <end position="32"/>
    </location>
</feature>
<reference evidence="10 11" key="1">
    <citation type="submission" date="2021-03" db="EMBL/GenBank/DDBJ databases">
        <authorList>
            <person name="Peeters C."/>
        </authorList>
    </citation>
    <scope>NUCLEOTIDE SEQUENCE [LARGE SCALE GENOMIC DNA]</scope>
    <source>
        <strain evidence="10 11">LMG 26411</strain>
    </source>
</reference>
<evidence type="ECO:0000256" key="4">
    <source>
        <dbReference type="ARBA" id="ARBA00023143"/>
    </source>
</evidence>
<keyword evidence="11" id="KW-1185">Reference proteome</keyword>
<feature type="region of interest" description="Disordered" evidence="7">
    <location>
        <begin position="53"/>
        <end position="76"/>
    </location>
</feature>
<dbReference type="RefSeq" id="WP_211956444.1">
    <property type="nucleotide sequence ID" value="NZ_CAJPVI010000041.1"/>
</dbReference>
<keyword evidence="10" id="KW-0966">Cell projection</keyword>
<comment type="subcellular location">
    <subcellularLocation>
        <location evidence="1 6">Bacterial flagellum basal body</location>
    </subcellularLocation>
</comment>
<dbReference type="PANTHER" id="PTHR30435">
    <property type="entry name" value="FLAGELLAR PROTEIN"/>
    <property type="match status" value="1"/>
</dbReference>
<dbReference type="EMBL" id="CAJPVI010000041">
    <property type="protein sequence ID" value="CAG2157455.1"/>
    <property type="molecule type" value="Genomic_DNA"/>
</dbReference>